<keyword evidence="3" id="KW-1185">Reference proteome</keyword>
<gene>
    <name evidence="2" type="ORF">BC936DRAFT_150087</name>
</gene>
<dbReference type="EMBL" id="RBNI01009822">
    <property type="protein sequence ID" value="RUP44002.1"/>
    <property type="molecule type" value="Genomic_DNA"/>
</dbReference>
<feature type="compositionally biased region" description="Polar residues" evidence="1">
    <location>
        <begin position="1"/>
        <end position="19"/>
    </location>
</feature>
<organism evidence="2 3">
    <name type="scientific">Jimgerdemannia flammicorona</name>
    <dbReference type="NCBI Taxonomy" id="994334"/>
    <lineage>
        <taxon>Eukaryota</taxon>
        <taxon>Fungi</taxon>
        <taxon>Fungi incertae sedis</taxon>
        <taxon>Mucoromycota</taxon>
        <taxon>Mucoromycotina</taxon>
        <taxon>Endogonomycetes</taxon>
        <taxon>Endogonales</taxon>
        <taxon>Endogonaceae</taxon>
        <taxon>Jimgerdemannia</taxon>
    </lineage>
</organism>
<feature type="region of interest" description="Disordered" evidence="1">
    <location>
        <begin position="1"/>
        <end position="37"/>
    </location>
</feature>
<feature type="compositionally biased region" description="Basic and acidic residues" evidence="1">
    <location>
        <begin position="88"/>
        <end position="104"/>
    </location>
</feature>
<sequence>MPLKTTPKQQTFRSHQQPNKRPAPETPRQERRNKTPRTGGWLLELLELFGRTLGAVLTFLWPSRFRFEGGIGKACEQPPRQHHLPPTDGRRTRSRRGAEITANRDEDEEDGDDFDEEEGDEGLFDGLDFARDGDEKMEDAEEEEDDDDDESESDDKELGEGDEPTIEEEEE</sequence>
<evidence type="ECO:0000313" key="3">
    <source>
        <dbReference type="Proteomes" id="UP000268093"/>
    </source>
</evidence>
<comment type="caution">
    <text evidence="2">The sequence shown here is derived from an EMBL/GenBank/DDBJ whole genome shotgun (WGS) entry which is preliminary data.</text>
</comment>
<feature type="region of interest" description="Disordered" evidence="1">
    <location>
        <begin position="70"/>
        <end position="171"/>
    </location>
</feature>
<accession>A0A433CZI1</accession>
<name>A0A433CZI1_9FUNG</name>
<evidence type="ECO:0000256" key="1">
    <source>
        <dbReference type="SAM" id="MobiDB-lite"/>
    </source>
</evidence>
<reference evidence="2 3" key="1">
    <citation type="journal article" date="2018" name="New Phytol.">
        <title>Phylogenomics of Endogonaceae and evolution of mycorrhizas within Mucoromycota.</title>
        <authorList>
            <person name="Chang Y."/>
            <person name="Desiro A."/>
            <person name="Na H."/>
            <person name="Sandor L."/>
            <person name="Lipzen A."/>
            <person name="Clum A."/>
            <person name="Barry K."/>
            <person name="Grigoriev I.V."/>
            <person name="Martin F.M."/>
            <person name="Stajich J.E."/>
            <person name="Smith M.E."/>
            <person name="Bonito G."/>
            <person name="Spatafora J.W."/>
        </authorList>
    </citation>
    <scope>NUCLEOTIDE SEQUENCE [LARGE SCALE GENOMIC DNA]</scope>
    <source>
        <strain evidence="2 3">GMNB39</strain>
    </source>
</reference>
<protein>
    <submittedName>
        <fullName evidence="2">Uncharacterized protein</fullName>
    </submittedName>
</protein>
<dbReference type="Proteomes" id="UP000268093">
    <property type="component" value="Unassembled WGS sequence"/>
</dbReference>
<feature type="compositionally biased region" description="Acidic residues" evidence="1">
    <location>
        <begin position="105"/>
        <end position="123"/>
    </location>
</feature>
<proteinExistence type="predicted"/>
<dbReference type="AlphaFoldDB" id="A0A433CZI1"/>
<feature type="compositionally biased region" description="Acidic residues" evidence="1">
    <location>
        <begin position="135"/>
        <end position="171"/>
    </location>
</feature>
<evidence type="ECO:0000313" key="2">
    <source>
        <dbReference type="EMBL" id="RUP44002.1"/>
    </source>
</evidence>
<feature type="non-terminal residue" evidence="2">
    <location>
        <position position="171"/>
    </location>
</feature>